<comment type="caution">
    <text evidence="1">The sequence shown here is derived from an EMBL/GenBank/DDBJ whole genome shotgun (WGS) entry which is preliminary data.</text>
</comment>
<evidence type="ECO:0000313" key="2">
    <source>
        <dbReference type="Proteomes" id="UP000070133"/>
    </source>
</evidence>
<accession>A0A139H272</accession>
<evidence type="ECO:0000313" key="1">
    <source>
        <dbReference type="EMBL" id="KXS96468.1"/>
    </source>
</evidence>
<dbReference type="AlphaFoldDB" id="A0A139H272"/>
<reference evidence="1 2" key="1">
    <citation type="submission" date="2015-07" db="EMBL/GenBank/DDBJ databases">
        <title>Comparative genomics of the Sigatoka disease complex on banana suggests a link between parallel evolutionary changes in Pseudocercospora fijiensis and Pseudocercospora eumusae and increased virulence on the banana host.</title>
        <authorList>
            <person name="Chang T.-C."/>
            <person name="Salvucci A."/>
            <person name="Crous P.W."/>
            <person name="Stergiopoulos I."/>
        </authorList>
    </citation>
    <scope>NUCLEOTIDE SEQUENCE [LARGE SCALE GENOMIC DNA]</scope>
    <source>
        <strain evidence="1 2">CBS 114824</strain>
    </source>
</reference>
<name>A0A139H272_9PEZI</name>
<dbReference type="Proteomes" id="UP000070133">
    <property type="component" value="Unassembled WGS sequence"/>
</dbReference>
<keyword evidence="2" id="KW-1185">Reference proteome</keyword>
<protein>
    <submittedName>
        <fullName evidence="1">Uncharacterized protein</fullName>
    </submittedName>
</protein>
<organism evidence="1 2">
    <name type="scientific">Pseudocercospora eumusae</name>
    <dbReference type="NCBI Taxonomy" id="321146"/>
    <lineage>
        <taxon>Eukaryota</taxon>
        <taxon>Fungi</taxon>
        <taxon>Dikarya</taxon>
        <taxon>Ascomycota</taxon>
        <taxon>Pezizomycotina</taxon>
        <taxon>Dothideomycetes</taxon>
        <taxon>Dothideomycetidae</taxon>
        <taxon>Mycosphaerellales</taxon>
        <taxon>Mycosphaerellaceae</taxon>
        <taxon>Pseudocercospora</taxon>
    </lineage>
</organism>
<dbReference type="OrthoDB" id="10487993at2759"/>
<dbReference type="EMBL" id="LFZN01000174">
    <property type="protein sequence ID" value="KXS96468.1"/>
    <property type="molecule type" value="Genomic_DNA"/>
</dbReference>
<proteinExistence type="predicted"/>
<sequence length="68" mass="7918">MPGEDTRERRLHMMALSFYGRPSDETTEYMNAFVKQLCDFFLLYTLDNMQFTWDGPELSDNLGLTSGI</sequence>
<gene>
    <name evidence="1" type="ORF">AC578_3251</name>
</gene>